<evidence type="ECO:0000256" key="5">
    <source>
        <dbReference type="RuleBase" id="RU004019"/>
    </source>
</evidence>
<dbReference type="GO" id="GO:0030154">
    <property type="term" value="P:cell differentiation"/>
    <property type="evidence" value="ECO:0007669"/>
    <property type="project" value="TreeGrafter"/>
</dbReference>
<reference evidence="7" key="1">
    <citation type="submission" date="2024-06" db="EMBL/GenBank/DDBJ databases">
        <authorList>
            <person name="Liu X."/>
            <person name="Lenzi L."/>
            <person name="Haldenby T S."/>
            <person name="Uol C."/>
        </authorList>
    </citation>
    <scope>NUCLEOTIDE SEQUENCE</scope>
</reference>
<sequence length="454" mass="50350">MYSPACGHYHANDSRDGILSLSENFGHAIPKAQLNGHSSTLELYHGSRNIWRPQGSGQIQLWQFLLELLSDHQNSTCIAWDGMNGEFKLVDPDEVARRWGERKSKPNMNYDKLSRALRYYYDKNIMAKVHGKRYAYKFDFGGLAQAMQSSSGQNIGVGNAISQASVHEPGLNSPRQSYASASAMAAAAVAFAAAESYNCGNFNDISTEYGMDLLHSAAVATGSYLAKSKMCFHRRSVVNNSMLVHGESDHLDQIDSTQRFAHRQLSPKAPFAYGDLTPSIRLHSFFESCERESLLLKNSPYTTSGTSQASVNVNQFCESRCQEIYDHEAADCHAASGNPSTGSAFEERSPFLGNLDEVRSEKISPKENNSGLQNTNPPNGQRVLDMGFQTTMIEESSQIAEREDLTWKMSESSHVLFPSTDFPQWNSNSFAGGENSQHSYGFSSIRPTYLTARF</sequence>
<keyword evidence="4 5" id="KW-0539">Nucleus</keyword>
<evidence type="ECO:0000256" key="4">
    <source>
        <dbReference type="ARBA" id="ARBA00023242"/>
    </source>
</evidence>
<feature type="domain" description="ETS" evidence="6">
    <location>
        <begin position="59"/>
        <end position="139"/>
    </location>
</feature>
<dbReference type="PANTHER" id="PTHR11849:SF304">
    <property type="entry name" value="DNA-BINDING PROTEIN D-ETS-3"/>
    <property type="match status" value="1"/>
</dbReference>
<evidence type="ECO:0000256" key="3">
    <source>
        <dbReference type="ARBA" id="ARBA00023125"/>
    </source>
</evidence>
<dbReference type="EMBL" id="CAXLJL010000256">
    <property type="protein sequence ID" value="CAL5135324.1"/>
    <property type="molecule type" value="Genomic_DNA"/>
</dbReference>
<evidence type="ECO:0000313" key="8">
    <source>
        <dbReference type="Proteomes" id="UP001497525"/>
    </source>
</evidence>
<organism evidence="7 8">
    <name type="scientific">Calicophoron daubneyi</name>
    <name type="common">Rumen fluke</name>
    <name type="synonym">Paramphistomum daubneyi</name>
    <dbReference type="NCBI Taxonomy" id="300641"/>
    <lineage>
        <taxon>Eukaryota</taxon>
        <taxon>Metazoa</taxon>
        <taxon>Spiralia</taxon>
        <taxon>Lophotrochozoa</taxon>
        <taxon>Platyhelminthes</taxon>
        <taxon>Trematoda</taxon>
        <taxon>Digenea</taxon>
        <taxon>Plagiorchiida</taxon>
        <taxon>Pronocephalata</taxon>
        <taxon>Paramphistomoidea</taxon>
        <taxon>Paramphistomidae</taxon>
        <taxon>Calicophoron</taxon>
    </lineage>
</organism>
<dbReference type="GO" id="GO:0005634">
    <property type="term" value="C:nucleus"/>
    <property type="evidence" value="ECO:0007669"/>
    <property type="project" value="UniProtKB-SubCell"/>
</dbReference>
<comment type="subcellular location">
    <subcellularLocation>
        <location evidence="1 5">Nucleus</location>
    </subcellularLocation>
</comment>
<dbReference type="PROSITE" id="PS00345">
    <property type="entry name" value="ETS_DOMAIN_1"/>
    <property type="match status" value="1"/>
</dbReference>
<dbReference type="SMART" id="SM00413">
    <property type="entry name" value="ETS"/>
    <property type="match status" value="1"/>
</dbReference>
<dbReference type="SUPFAM" id="SSF46785">
    <property type="entry name" value="Winged helix' DNA-binding domain"/>
    <property type="match status" value="1"/>
</dbReference>
<comment type="caution">
    <text evidence="7">The sequence shown here is derived from an EMBL/GenBank/DDBJ whole genome shotgun (WGS) entry which is preliminary data.</text>
</comment>
<dbReference type="InterPro" id="IPR036390">
    <property type="entry name" value="WH_DNA-bd_sf"/>
</dbReference>
<dbReference type="Gene3D" id="1.10.10.10">
    <property type="entry name" value="Winged helix-like DNA-binding domain superfamily/Winged helix DNA-binding domain"/>
    <property type="match status" value="1"/>
</dbReference>
<comment type="similarity">
    <text evidence="2 5">Belongs to the ETS family.</text>
</comment>
<protein>
    <recommendedName>
        <fullName evidence="6">ETS domain-containing protein</fullName>
    </recommendedName>
</protein>
<dbReference type="PRINTS" id="PR00454">
    <property type="entry name" value="ETSDOMAIN"/>
</dbReference>
<dbReference type="FunFam" id="1.10.10.10:FF:000343">
    <property type="entry name" value="Ets at 65A, isoform C"/>
    <property type="match status" value="1"/>
</dbReference>
<dbReference type="InterPro" id="IPR036388">
    <property type="entry name" value="WH-like_DNA-bd_sf"/>
</dbReference>
<dbReference type="InterPro" id="IPR046328">
    <property type="entry name" value="ETS_fam"/>
</dbReference>
<accession>A0AAV2TDW2</accession>
<dbReference type="PANTHER" id="PTHR11849">
    <property type="entry name" value="ETS"/>
    <property type="match status" value="1"/>
</dbReference>
<gene>
    <name evidence="7" type="ORF">CDAUBV1_LOCUS9483</name>
</gene>
<dbReference type="GO" id="GO:0043565">
    <property type="term" value="F:sequence-specific DNA binding"/>
    <property type="evidence" value="ECO:0007669"/>
    <property type="project" value="InterPro"/>
</dbReference>
<dbReference type="GO" id="GO:0000981">
    <property type="term" value="F:DNA-binding transcription factor activity, RNA polymerase II-specific"/>
    <property type="evidence" value="ECO:0007669"/>
    <property type="project" value="TreeGrafter"/>
</dbReference>
<evidence type="ECO:0000256" key="1">
    <source>
        <dbReference type="ARBA" id="ARBA00004123"/>
    </source>
</evidence>
<keyword evidence="3 5" id="KW-0238">DNA-binding</keyword>
<evidence type="ECO:0000313" key="7">
    <source>
        <dbReference type="EMBL" id="CAL5135324.1"/>
    </source>
</evidence>
<dbReference type="AlphaFoldDB" id="A0AAV2TDW2"/>
<dbReference type="PROSITE" id="PS00346">
    <property type="entry name" value="ETS_DOMAIN_2"/>
    <property type="match status" value="1"/>
</dbReference>
<evidence type="ECO:0000259" key="6">
    <source>
        <dbReference type="PROSITE" id="PS50061"/>
    </source>
</evidence>
<proteinExistence type="inferred from homology"/>
<dbReference type="Pfam" id="PF00178">
    <property type="entry name" value="Ets"/>
    <property type="match status" value="1"/>
</dbReference>
<dbReference type="Proteomes" id="UP001497525">
    <property type="component" value="Unassembled WGS sequence"/>
</dbReference>
<name>A0AAV2TDW2_CALDB</name>
<evidence type="ECO:0000256" key="2">
    <source>
        <dbReference type="ARBA" id="ARBA00005562"/>
    </source>
</evidence>
<dbReference type="InterPro" id="IPR000418">
    <property type="entry name" value="Ets_dom"/>
</dbReference>
<dbReference type="PROSITE" id="PS50061">
    <property type="entry name" value="ETS_DOMAIN_3"/>
    <property type="match status" value="1"/>
</dbReference>